<reference evidence="3" key="1">
    <citation type="submission" date="2017-09" db="EMBL/GenBank/DDBJ databases">
        <title>Depth-based differentiation of microbial function through sediment-hosted aquifers and enrichment of novel symbionts in the deep terrestrial subsurface.</title>
        <authorList>
            <person name="Probst A.J."/>
            <person name="Ladd B."/>
            <person name="Jarett J.K."/>
            <person name="Geller-Mcgrath D.E."/>
            <person name="Sieber C.M.K."/>
            <person name="Emerson J.B."/>
            <person name="Anantharaman K."/>
            <person name="Thomas B.C."/>
            <person name="Malmstrom R."/>
            <person name="Stieglmeier M."/>
            <person name="Klingl A."/>
            <person name="Woyke T."/>
            <person name="Ryan C.M."/>
            <person name="Banfield J.F."/>
        </authorList>
    </citation>
    <scope>NUCLEOTIDE SEQUENCE [LARGE SCALE GENOMIC DNA]</scope>
</reference>
<feature type="transmembrane region" description="Helical" evidence="1">
    <location>
        <begin position="20"/>
        <end position="37"/>
    </location>
</feature>
<dbReference type="EMBL" id="PEZZ01000034">
    <property type="protein sequence ID" value="PIS04847.1"/>
    <property type="molecule type" value="Genomic_DNA"/>
</dbReference>
<dbReference type="AlphaFoldDB" id="A0A2H0W0L8"/>
<evidence type="ECO:0000313" key="3">
    <source>
        <dbReference type="Proteomes" id="UP000230935"/>
    </source>
</evidence>
<gene>
    <name evidence="2" type="ORF">COT81_04285</name>
</gene>
<name>A0A2H0W0L8_9BACT</name>
<evidence type="ECO:0000313" key="2">
    <source>
        <dbReference type="EMBL" id="PIS04847.1"/>
    </source>
</evidence>
<comment type="caution">
    <text evidence="2">The sequence shown here is derived from an EMBL/GenBank/DDBJ whole genome shotgun (WGS) entry which is preliminary data.</text>
</comment>
<evidence type="ECO:0000256" key="1">
    <source>
        <dbReference type="SAM" id="Phobius"/>
    </source>
</evidence>
<proteinExistence type="predicted"/>
<keyword evidence="1" id="KW-1133">Transmembrane helix</keyword>
<accession>A0A2H0W0L8</accession>
<keyword evidence="1" id="KW-0472">Membrane</keyword>
<protein>
    <recommendedName>
        <fullName evidence="4">Nicotinamide mononucleotide transporter</fullName>
    </recommendedName>
</protein>
<keyword evidence="1" id="KW-0812">Transmembrane</keyword>
<evidence type="ECO:0008006" key="4">
    <source>
        <dbReference type="Google" id="ProtNLM"/>
    </source>
</evidence>
<dbReference type="Proteomes" id="UP000230935">
    <property type="component" value="Unassembled WGS sequence"/>
</dbReference>
<sequence length="96" mass="10558">MVAFTSSLYDFGGVTSITQWLELGVSVGFLTGTYLLAHQNPRGFFGFMVMNSSNAVLMTIQDKPLLAIQQIASLLFVVDACSQYRLRRAETEDNGS</sequence>
<organism evidence="2 3">
    <name type="scientific">Candidatus Buchananbacteria bacterium CG10_big_fil_rev_8_21_14_0_10_42_9</name>
    <dbReference type="NCBI Taxonomy" id="1974526"/>
    <lineage>
        <taxon>Bacteria</taxon>
        <taxon>Candidatus Buchananiibacteriota</taxon>
    </lineage>
</organism>